<dbReference type="SUPFAM" id="SSF53098">
    <property type="entry name" value="Ribonuclease H-like"/>
    <property type="match status" value="1"/>
</dbReference>
<keyword evidence="13" id="KW-0540">Nuclease</keyword>
<comment type="subunit">
    <text evidence="13">Single-chain monomer with multiple functions.</text>
</comment>
<reference evidence="16 17" key="1">
    <citation type="submission" date="2010-08" db="EMBL/GenBank/DDBJ databases">
        <authorList>
            <person name="Weinstock G."/>
            <person name="Sodergren E."/>
            <person name="Clifton S."/>
            <person name="Fulton L."/>
            <person name="Fulton B."/>
            <person name="Courtney L."/>
            <person name="Fronick C."/>
            <person name="Harrison M."/>
            <person name="Strong C."/>
            <person name="Farmer C."/>
            <person name="Delahaunty K."/>
            <person name="Markovic C."/>
            <person name="Hall O."/>
            <person name="Minx P."/>
            <person name="Tomlinson C."/>
            <person name="Mitreva M."/>
            <person name="Hou S."/>
            <person name="Chen J."/>
            <person name="Wollam A."/>
            <person name="Pepin K.H."/>
            <person name="Johnson M."/>
            <person name="Bhonagiri V."/>
            <person name="Zhang X."/>
            <person name="Suruliraj S."/>
            <person name="Warren W."/>
            <person name="Chinwalla A."/>
            <person name="Mardis E.R."/>
            <person name="Wilson R.K."/>
        </authorList>
    </citation>
    <scope>NUCLEOTIDE SEQUENCE [LARGE SCALE GENOMIC DNA]</scope>
    <source>
        <strain evidence="16 17">F0399</strain>
    </source>
</reference>
<keyword evidence="7 13" id="KW-0227">DNA damage</keyword>
<organism evidence="16 17">
    <name type="scientific">Selenomonas artemidis F0399</name>
    <dbReference type="NCBI Taxonomy" id="749551"/>
    <lineage>
        <taxon>Bacteria</taxon>
        <taxon>Bacillati</taxon>
        <taxon>Bacillota</taxon>
        <taxon>Negativicutes</taxon>
        <taxon>Selenomonadales</taxon>
        <taxon>Selenomonadaceae</taxon>
        <taxon>Selenomonas</taxon>
    </lineage>
</organism>
<evidence type="ECO:0000256" key="6">
    <source>
        <dbReference type="ARBA" id="ARBA00022705"/>
    </source>
</evidence>
<proteinExistence type="inferred from homology"/>
<evidence type="ECO:0000256" key="9">
    <source>
        <dbReference type="ARBA" id="ARBA00023125"/>
    </source>
</evidence>
<dbReference type="Gene3D" id="3.40.50.1010">
    <property type="entry name" value="5'-nuclease"/>
    <property type="match status" value="1"/>
</dbReference>
<sequence length="893" mass="97483">MTEKFAVIDGSSLFFRAFYALQLPPNTHGVHTNAIHGFAMMLVKLLKEHAPSQIVIAFDKSRTTFRTALYPDYKGTRDKTPEELIEQIPLLKELAACLGIPFVELDDYEADDIIGTLGTQAAAAGAAAIVVTGDRDALQLIRPGLDVLLTKKGISDTRRYDTAAFEEEYGFAPLRLIDLKGLMGDSSDNILGVPGIGPKTATKLLLSYGTIESVLDHAGEVAGKKLSASLIEYRDQALLSKELATIKCDVPELRYTAEGFRMQPDRAALETFCRTYELRSVWRSLSEFLAPAAQEMHVEQSLFAAPEEEKTEIDLTPLELDASLDPASLRFAERITVAGVFEGTAPFLNLAALALSYGDVRGVLHASSAHFTEVLSILSERPVVLWDAKRYVQAGMTFGAEVFDLALADYLLRPEERQRSLDRAASAYLDELSAPQTAEDRTLSAVYSHLANGAPLHNEQIAFYEVILAAQLYGPMSAALADANLTELYGTVELPLVPILAAMERTGVAVNRAALGRALAAANARIAEIEQDIYALAGTEFNISSPKQLGEVLFDRLGLTSPKMKKTKTGYSTNAEVLEEMRAAHPVVDRVLTYRMWSKIRSTYLEGIGALIRPDTGRVHTSFNQTVTATGRLSSSDPNLQNIPVRTEEGRAVRALFEPGEGYDALLSADYSQIELRILAHMSGDETLIDAFLQGQDIHARTASEVFGVPLAEVTSAQRRSAKAVNFGIVYGLSDYGLSQDLGIPRKEAAGYIERYFERYHGVRAFLDRVVADAHTNGFVTTLYGRRRALPAINSRNFMQRSNAERMAMNTPIQGTAADLIKIAMIRADAALRAAGVKSRILLQVHDELVLEVVNDEIAQVTELLTAAMSGAAQLAVPLAVDVHTGKNWAEAK</sequence>
<dbReference type="InterPro" id="IPR002421">
    <property type="entry name" value="5-3_exonuclease"/>
</dbReference>
<dbReference type="InterPro" id="IPR020045">
    <property type="entry name" value="DNA_polI_H3TH"/>
</dbReference>
<dbReference type="SUPFAM" id="SSF56672">
    <property type="entry name" value="DNA/RNA polymerases"/>
    <property type="match status" value="1"/>
</dbReference>
<dbReference type="InterPro" id="IPR036279">
    <property type="entry name" value="5-3_exonuclease_C_sf"/>
</dbReference>
<dbReference type="FunFam" id="1.20.1060.10:FF:000001">
    <property type="entry name" value="DNA polymerase I"/>
    <property type="match status" value="1"/>
</dbReference>
<dbReference type="InterPro" id="IPR036397">
    <property type="entry name" value="RNaseH_sf"/>
</dbReference>
<evidence type="ECO:0000313" key="16">
    <source>
        <dbReference type="EMBL" id="EFW29980.1"/>
    </source>
</evidence>
<dbReference type="PANTHER" id="PTHR10133:SF27">
    <property type="entry name" value="DNA POLYMERASE NU"/>
    <property type="match status" value="1"/>
</dbReference>
<dbReference type="Pfam" id="PF01367">
    <property type="entry name" value="5_3_exonuc"/>
    <property type="match status" value="1"/>
</dbReference>
<dbReference type="SMART" id="SM00279">
    <property type="entry name" value="HhH2"/>
    <property type="match status" value="1"/>
</dbReference>
<dbReference type="GO" id="GO:0006302">
    <property type="term" value="P:double-strand break repair"/>
    <property type="evidence" value="ECO:0007669"/>
    <property type="project" value="TreeGrafter"/>
</dbReference>
<dbReference type="EMBL" id="AECV01000014">
    <property type="protein sequence ID" value="EFW29980.1"/>
    <property type="molecule type" value="Genomic_DNA"/>
</dbReference>
<keyword evidence="10 13" id="KW-0234">DNA repair</keyword>
<protein>
    <recommendedName>
        <fullName evidence="3 12">DNA polymerase I</fullName>
        <ecNumber evidence="2 12">2.7.7.7</ecNumber>
    </recommendedName>
</protein>
<dbReference type="NCBIfam" id="TIGR00593">
    <property type="entry name" value="pola"/>
    <property type="match status" value="1"/>
</dbReference>
<feature type="domain" description="5'-3' exonuclease" evidence="14">
    <location>
        <begin position="3"/>
        <end position="263"/>
    </location>
</feature>
<dbReference type="EC" id="2.7.7.7" evidence="2 12"/>
<dbReference type="CDD" id="cd08637">
    <property type="entry name" value="DNA_pol_A_pol_I_C"/>
    <property type="match status" value="1"/>
</dbReference>
<keyword evidence="13" id="KW-0269">Exonuclease</keyword>
<evidence type="ECO:0000256" key="1">
    <source>
        <dbReference type="ARBA" id="ARBA00007705"/>
    </source>
</evidence>
<dbReference type="CDD" id="cd09898">
    <property type="entry name" value="H3TH_53EXO"/>
    <property type="match status" value="1"/>
</dbReference>
<dbReference type="GO" id="GO:0003887">
    <property type="term" value="F:DNA-directed DNA polymerase activity"/>
    <property type="evidence" value="ECO:0007669"/>
    <property type="project" value="UniProtKB-UniRule"/>
</dbReference>
<dbReference type="SMART" id="SM00482">
    <property type="entry name" value="POLAc"/>
    <property type="match status" value="1"/>
</dbReference>
<comment type="similarity">
    <text evidence="1 13">Belongs to the DNA polymerase type-A family.</text>
</comment>
<dbReference type="RefSeq" id="WP_009349539.1">
    <property type="nucleotide sequence ID" value="NZ_GL638136.1"/>
</dbReference>
<dbReference type="HOGENOM" id="CLU_004675_0_0_9"/>
<evidence type="ECO:0000256" key="8">
    <source>
        <dbReference type="ARBA" id="ARBA00022932"/>
    </source>
</evidence>
<dbReference type="InterPro" id="IPR043502">
    <property type="entry name" value="DNA/RNA_pol_sf"/>
</dbReference>
<dbReference type="SMART" id="SM00475">
    <property type="entry name" value="53EXOc"/>
    <property type="match status" value="1"/>
</dbReference>
<dbReference type="SUPFAM" id="SSF47807">
    <property type="entry name" value="5' to 3' exonuclease, C-terminal subdomain"/>
    <property type="match status" value="1"/>
</dbReference>
<dbReference type="InterPro" id="IPR008918">
    <property type="entry name" value="HhH2"/>
</dbReference>
<evidence type="ECO:0000256" key="12">
    <source>
        <dbReference type="NCBIfam" id="TIGR00593"/>
    </source>
</evidence>
<comment type="catalytic activity">
    <reaction evidence="11 13">
        <text>DNA(n) + a 2'-deoxyribonucleoside 5'-triphosphate = DNA(n+1) + diphosphate</text>
        <dbReference type="Rhea" id="RHEA:22508"/>
        <dbReference type="Rhea" id="RHEA-COMP:17339"/>
        <dbReference type="Rhea" id="RHEA-COMP:17340"/>
        <dbReference type="ChEBI" id="CHEBI:33019"/>
        <dbReference type="ChEBI" id="CHEBI:61560"/>
        <dbReference type="ChEBI" id="CHEBI:173112"/>
        <dbReference type="EC" id="2.7.7.7"/>
    </reaction>
</comment>
<evidence type="ECO:0000256" key="3">
    <source>
        <dbReference type="ARBA" id="ARBA00020311"/>
    </source>
</evidence>
<dbReference type="Pfam" id="PF00476">
    <property type="entry name" value="DNA_pol_A"/>
    <property type="match status" value="1"/>
</dbReference>
<dbReference type="PANTHER" id="PTHR10133">
    <property type="entry name" value="DNA POLYMERASE I"/>
    <property type="match status" value="1"/>
</dbReference>
<comment type="function">
    <text evidence="13">In addition to polymerase activity, this DNA polymerase exhibits 5'-3' exonuclease activity.</text>
</comment>
<feature type="domain" description="DNA-directed DNA polymerase family A palm" evidence="15">
    <location>
        <begin position="650"/>
        <end position="857"/>
    </location>
</feature>
<dbReference type="CDD" id="cd09859">
    <property type="entry name" value="PIN_53EXO"/>
    <property type="match status" value="1"/>
</dbReference>
<keyword evidence="6 13" id="KW-0235">DNA replication</keyword>
<dbReference type="InterPro" id="IPR029060">
    <property type="entry name" value="PIN-like_dom_sf"/>
</dbReference>
<dbReference type="InterPro" id="IPR002298">
    <property type="entry name" value="DNA_polymerase_A"/>
</dbReference>
<evidence type="ECO:0000256" key="5">
    <source>
        <dbReference type="ARBA" id="ARBA00022695"/>
    </source>
</evidence>
<keyword evidence="5 13" id="KW-0548">Nucleotidyltransferase</keyword>
<keyword evidence="17" id="KW-1185">Reference proteome</keyword>
<name>E7N1K9_9FIRM</name>
<evidence type="ECO:0000256" key="7">
    <source>
        <dbReference type="ARBA" id="ARBA00022763"/>
    </source>
</evidence>
<dbReference type="InterPro" id="IPR001098">
    <property type="entry name" value="DNA-dir_DNA_pol_A_palm_dom"/>
</dbReference>
<evidence type="ECO:0000256" key="11">
    <source>
        <dbReference type="ARBA" id="ARBA00049244"/>
    </source>
</evidence>
<dbReference type="Gene3D" id="3.30.70.370">
    <property type="match status" value="1"/>
</dbReference>
<dbReference type="PROSITE" id="PS00447">
    <property type="entry name" value="DNA_POLYMERASE_A"/>
    <property type="match status" value="1"/>
</dbReference>
<dbReference type="GO" id="GO:0003677">
    <property type="term" value="F:DNA binding"/>
    <property type="evidence" value="ECO:0007669"/>
    <property type="project" value="UniProtKB-UniRule"/>
</dbReference>
<dbReference type="InterPro" id="IPR019760">
    <property type="entry name" value="DNA-dir_DNA_pol_A_CS"/>
</dbReference>
<dbReference type="Gene3D" id="1.10.150.20">
    <property type="entry name" value="5' to 3' exonuclease, C-terminal subdomain"/>
    <property type="match status" value="2"/>
</dbReference>
<dbReference type="PRINTS" id="PR00868">
    <property type="entry name" value="DNAPOLI"/>
</dbReference>
<evidence type="ECO:0000313" key="17">
    <source>
        <dbReference type="Proteomes" id="UP000004633"/>
    </source>
</evidence>
<evidence type="ECO:0000256" key="13">
    <source>
        <dbReference type="RuleBase" id="RU004460"/>
    </source>
</evidence>
<keyword evidence="13" id="KW-0378">Hydrolase</keyword>
<keyword evidence="8 13" id="KW-0239">DNA-directed DNA polymerase</keyword>
<accession>E7N1K9</accession>
<keyword evidence="4 13" id="KW-0808">Transferase</keyword>
<dbReference type="NCBIfam" id="NF004397">
    <property type="entry name" value="PRK05755.1"/>
    <property type="match status" value="1"/>
</dbReference>
<evidence type="ECO:0000256" key="2">
    <source>
        <dbReference type="ARBA" id="ARBA00012417"/>
    </source>
</evidence>
<evidence type="ECO:0000259" key="15">
    <source>
        <dbReference type="SMART" id="SM00482"/>
    </source>
</evidence>
<dbReference type="InterPro" id="IPR012337">
    <property type="entry name" value="RNaseH-like_sf"/>
</dbReference>
<dbReference type="GO" id="GO:0006261">
    <property type="term" value="P:DNA-templated DNA replication"/>
    <property type="evidence" value="ECO:0007669"/>
    <property type="project" value="UniProtKB-UniRule"/>
</dbReference>
<evidence type="ECO:0000256" key="4">
    <source>
        <dbReference type="ARBA" id="ARBA00022679"/>
    </source>
</evidence>
<dbReference type="FunFam" id="1.10.150.20:FF:000003">
    <property type="entry name" value="DNA polymerase I"/>
    <property type="match status" value="1"/>
</dbReference>
<dbReference type="AlphaFoldDB" id="E7N1K9"/>
<gene>
    <name evidence="13 16" type="primary">polA</name>
    <name evidence="16" type="ORF">HMPREF9555_00864</name>
</gene>
<dbReference type="Gene3D" id="3.30.420.10">
    <property type="entry name" value="Ribonuclease H-like superfamily/Ribonuclease H"/>
    <property type="match status" value="1"/>
</dbReference>
<dbReference type="InterPro" id="IPR020046">
    <property type="entry name" value="5-3_exonucl_a-hlix_arch_N"/>
</dbReference>
<dbReference type="Pfam" id="PF02739">
    <property type="entry name" value="5_3_exonuc_N"/>
    <property type="match status" value="1"/>
</dbReference>
<dbReference type="InterPro" id="IPR018320">
    <property type="entry name" value="DNA_polymerase_1"/>
</dbReference>
<evidence type="ECO:0000259" key="14">
    <source>
        <dbReference type="SMART" id="SM00475"/>
    </source>
</evidence>
<dbReference type="Gene3D" id="1.20.1060.10">
    <property type="entry name" value="Taq DNA Polymerase, Chain T, domain 4"/>
    <property type="match status" value="1"/>
</dbReference>
<dbReference type="Proteomes" id="UP000004633">
    <property type="component" value="Unassembled WGS sequence"/>
</dbReference>
<dbReference type="GO" id="GO:0008409">
    <property type="term" value="F:5'-3' exonuclease activity"/>
    <property type="evidence" value="ECO:0007669"/>
    <property type="project" value="UniProtKB-UniRule"/>
</dbReference>
<dbReference type="STRING" id="749551.HMPREF9555_00864"/>
<dbReference type="SUPFAM" id="SSF88723">
    <property type="entry name" value="PIN domain-like"/>
    <property type="match status" value="1"/>
</dbReference>
<dbReference type="FunFam" id="1.10.150.20:FF:000002">
    <property type="entry name" value="DNA polymerase I"/>
    <property type="match status" value="1"/>
</dbReference>
<comment type="caution">
    <text evidence="16">The sequence shown here is derived from an EMBL/GenBank/DDBJ whole genome shotgun (WGS) entry which is preliminary data.</text>
</comment>
<keyword evidence="9 13" id="KW-0238">DNA-binding</keyword>
<evidence type="ECO:0000256" key="10">
    <source>
        <dbReference type="ARBA" id="ARBA00023204"/>
    </source>
</evidence>